<sequence length="2437" mass="273765">MEERSVGEVLYEERRHASGPYSSHYPPLPSKSNDGGSGGFLSFLSVRGISQLKEKWRGQSNQANATKPVSLFISPRGEHVAVATGSQITILQKEDDYQEPSGLFTSGSSCLYTCGTWSEPHNVLGVVDNMDSLYFIKASGVQIAQFTKRQLRISSPVIGLIPQDGGDGLGSCLVSTSDLYDWKTCRCSFIVVTSDGLLHHVDVGREPSSSCVSNSSSAAKPQFPKDVFCFQYASENSLLLMVGGVGSGSVTSGKKPGCHLSIWRRCQNLNLEQLSNVQFEGQYYRLQDGIKFLAYPKVLMSPESQFVSTLDATGHLHVFRVDKESWALFSFENMERSNSSSANNLSTEQNGYLNDIVDFTWWSNCIMTVIKRGGIVMMLDMLSGSKVLEHDLAYSMPIVDRAQEVQGSIFLLESKSSDHRKIPSDHIGQLSDPQDMEEKTEDSFDQFDVSQMSWSLMSLSQKSVHEMYSILIGNGKYQSALDFANRYGLQKDEVFKSQWLQSPKGIKDINMYLTKIKDLSFVLSECGEKIGPTEDDMKALLLHGIGVSNQFRFSEEENYDSHIWDFRIARLQLLQFRDRLETYLGINMGRFSVQEYCKFRATPLEEVAVTLAESGKIGALNLLFKRHPYSLSPFMLQVLAAIPETTPVQTYGQLLPGKSLPISIALREEDWVECEAMVRFINRLSDSHEMGIQIRTESIVKRCNGHLWPSTEELSIWYKNRARDIDYYTGQLENCLCLLDFACQKGITELEQFRQDISYLCRLIYSDESDSGMCFDMTLAAWEELSDYEKFRMMLKDVKVENVVKRLNDKGIPFMSSKIADVSSANKDKLTDHQSSLHEEDTSFLIRWLKEMAVENKLDICLKVIEEGCKDLRSTGFFKDETEVMECALQCIYLCTVTDRWSTMSAILSKLPQKQDARAPNESLEKRLKLAEGHMEAGRLLSFYQVPQQMSFFLEAHVDEKEVKQIIRRILSKFARRHPSRSDNDWANMWRDMQSLQDKAFPFLDSEYMLMEFFRGLLKAGKFSLARSYLKGTSSVSLASEKAEYLVIQAAREYLYSAPSLSSPEIKEAKDCLSLLPSSRNVQAEADIILALTVKLPYLGVTLLPMQYRQIKDPMEIIKMAIAGQNGAYIHVDEVIEVAKLLGLSSPYDISAVEEAIAREAAVADDLQLAFDLCLVLSRKGHGPVWDLCATIARGPALENMDISSRKQLIGFALSHCDEESIMELLHAWKDLDMQGQCEALLNSSDSFGVSDSLNRRLPFFGSPDTVNHLRGFSEATEDMSSGDREAHLRNTTNTLLSVAKHGLAEEGAELESFLKDNGRLFSFASSQLPWLLELSCKAEYSKNSSSGFAPGKQFVSIRTQALVTVLSWLARNGFSPNDSIIASVAKSVIEPPVTEEEDVMGCSFLLNLVDAFSGVEVIEEQLRLRENYNEIHSIMNVGMTYSALHSFGVECKDPAQRRELLLTKFKEKHAPLSSDFLYVSDEINKMDKVQSTFWREWKLKLEEKKRIAENSRVLEQVIPGVDTARFLSGDSSYIRHSVFYLIESVKLVRKHIIKDVLKLADTYGLNQSEVLGYYLSCILVSEAWTNDDIMIEISEFKGEIIRSAGETIKTVSSVVFPAIDGHNKSRLSFIYALLSDCYFHLGQTEGPSPFPSPLSNFQLAECYKVIGKECQRVSFIQNLDFKNVAGLGGLNLQYFRDEVFANIDDERSLEALAEMVKNLVGIHSAPVPQGMIVWQDVYKRYVQKLFTELESRAKTEFNVGSSEKFQEFVGQLEGTYGYCGQFIGHLLTSDAMDVMKRCFSMILLLPGAFGCIPDNSMWQECLIDLLNFWFRLSEAMSEIISRESSVEKSSFFDPVCLRNCVELFVRFVSEDNVSPSQAWGTIIGYVNHGLIGDCIVEAEAFCRAMVFSGCSYGPVSEMFSEMTSHSAAVSSTVETNLSQLYASMLDPILRDLVNEGTLGSKDLYNLLSSLSKMEGNKVEDLQQQVRRVVWERLARFCDDLQLPNNIRVYALEIMQFIAGGSRTFSAELQSNILPWEGWHELLSTNNASTGSSGLKLDRADNSNRFTSTLVALKSSQLVAAISINMEISPEDLSNTETAVSCFSKLCELSSTDHHLDVLCAVLEEWDGLFATTISEPGDSTVDAAEAAGNDWNNDDWDEGWESFQETDDTNIPKEKKVKVVGGGHQHLHPLHGCWMQLFRKMVELSRVSKVLALMDQSLSKPKGTLIDETEARSLRDFVVDPFVALKIMLLLPYEALWFHCLDIVEEKLKTQGWNQDTVAGDHELLTLVLSSGIVVAAIFTKNSYGTTFSYLCYLVGNFSRQCQESQLSKLTEKDTASFLFARFLFPSFISELVKADQHVLAGFLVMKFMHTNPSVSVINLAEASLRRYLEGRHRALREKELGPEELSSCGILKNTVVGLREMLVDSIPSVLSTGLR</sequence>
<dbReference type="GO" id="GO:0000149">
    <property type="term" value="F:SNARE binding"/>
    <property type="evidence" value="ECO:0007669"/>
    <property type="project" value="TreeGrafter"/>
</dbReference>
<dbReference type="InterPro" id="IPR013244">
    <property type="entry name" value="Sec39_domain"/>
</dbReference>
<protein>
    <recommendedName>
        <fullName evidence="6">Sec39 domain-containing protein</fullName>
    </recommendedName>
</protein>
<comment type="caution">
    <text evidence="7">The sequence shown here is derived from an EMBL/GenBank/DDBJ whole genome shotgun (WGS) entry which is preliminary data.</text>
</comment>
<feature type="compositionally biased region" description="Basic and acidic residues" evidence="5">
    <location>
        <begin position="1"/>
        <end position="16"/>
    </location>
</feature>
<dbReference type="PANTHER" id="PTHR15922">
    <property type="entry name" value="NEUROBLASTOMA-AMPLIFIED SEQUENCE"/>
    <property type="match status" value="1"/>
</dbReference>
<dbReference type="GO" id="GO:0015031">
    <property type="term" value="P:protein transport"/>
    <property type="evidence" value="ECO:0007669"/>
    <property type="project" value="UniProtKB-KW"/>
</dbReference>
<organism evidence="7 8">
    <name type="scientific">Linum tenue</name>
    <dbReference type="NCBI Taxonomy" id="586396"/>
    <lineage>
        <taxon>Eukaryota</taxon>
        <taxon>Viridiplantae</taxon>
        <taxon>Streptophyta</taxon>
        <taxon>Embryophyta</taxon>
        <taxon>Tracheophyta</taxon>
        <taxon>Spermatophyta</taxon>
        <taxon>Magnoliopsida</taxon>
        <taxon>eudicotyledons</taxon>
        <taxon>Gunneridae</taxon>
        <taxon>Pentapetalae</taxon>
        <taxon>rosids</taxon>
        <taxon>fabids</taxon>
        <taxon>Malpighiales</taxon>
        <taxon>Linaceae</taxon>
        <taxon>Linum</taxon>
    </lineage>
</organism>
<dbReference type="EMBL" id="CAMGYJ010000007">
    <property type="protein sequence ID" value="CAI0452552.1"/>
    <property type="molecule type" value="Genomic_DNA"/>
</dbReference>
<evidence type="ECO:0000256" key="2">
    <source>
        <dbReference type="ARBA" id="ARBA00022448"/>
    </source>
</evidence>
<evidence type="ECO:0000256" key="3">
    <source>
        <dbReference type="ARBA" id="ARBA00022824"/>
    </source>
</evidence>
<keyword evidence="3" id="KW-0256">Endoplasmic reticulum</keyword>
<evidence type="ECO:0000259" key="6">
    <source>
        <dbReference type="Pfam" id="PF08314"/>
    </source>
</evidence>
<keyword evidence="8" id="KW-1185">Reference proteome</keyword>
<evidence type="ECO:0000313" key="8">
    <source>
        <dbReference type="Proteomes" id="UP001154282"/>
    </source>
</evidence>
<evidence type="ECO:0000256" key="5">
    <source>
        <dbReference type="SAM" id="MobiDB-lite"/>
    </source>
</evidence>
<keyword evidence="4" id="KW-0653">Protein transport</keyword>
<feature type="region of interest" description="Disordered" evidence="5">
    <location>
        <begin position="420"/>
        <end position="439"/>
    </location>
</feature>
<proteinExistence type="predicted"/>
<dbReference type="GO" id="GO:0070939">
    <property type="term" value="C:Dsl1/NZR complex"/>
    <property type="evidence" value="ECO:0007669"/>
    <property type="project" value="TreeGrafter"/>
</dbReference>
<dbReference type="PANTHER" id="PTHR15922:SF2">
    <property type="entry name" value="NBAS SUBUNIT OF NRZ TETHERING COMPLEX"/>
    <property type="match status" value="1"/>
</dbReference>
<keyword evidence="2" id="KW-0813">Transport</keyword>
<name>A0AAV0N295_9ROSI</name>
<feature type="region of interest" description="Disordered" evidence="5">
    <location>
        <begin position="1"/>
        <end position="33"/>
    </location>
</feature>
<comment type="subcellular location">
    <subcellularLocation>
        <location evidence="1">Endoplasmic reticulum</location>
    </subcellularLocation>
</comment>
<gene>
    <name evidence="7" type="ORF">LITE_LOCUS31265</name>
</gene>
<accession>A0AAV0N295</accession>
<feature type="domain" description="Sec39" evidence="6">
    <location>
        <begin position="950"/>
        <end position="1174"/>
    </location>
</feature>
<feature type="domain" description="Sec39" evidence="6">
    <location>
        <begin position="608"/>
        <end position="918"/>
    </location>
</feature>
<dbReference type="GO" id="GO:0006890">
    <property type="term" value="P:retrograde vesicle-mediated transport, Golgi to endoplasmic reticulum"/>
    <property type="evidence" value="ECO:0007669"/>
    <property type="project" value="InterPro"/>
</dbReference>
<reference evidence="7" key="1">
    <citation type="submission" date="2022-08" db="EMBL/GenBank/DDBJ databases">
        <authorList>
            <person name="Gutierrez-Valencia J."/>
        </authorList>
    </citation>
    <scope>NUCLEOTIDE SEQUENCE</scope>
</reference>
<evidence type="ECO:0000256" key="1">
    <source>
        <dbReference type="ARBA" id="ARBA00004240"/>
    </source>
</evidence>
<evidence type="ECO:0000256" key="4">
    <source>
        <dbReference type="ARBA" id="ARBA00022927"/>
    </source>
</evidence>
<dbReference type="Proteomes" id="UP001154282">
    <property type="component" value="Unassembled WGS sequence"/>
</dbReference>
<dbReference type="Pfam" id="PF08314">
    <property type="entry name" value="Sec39"/>
    <property type="match status" value="2"/>
</dbReference>
<evidence type="ECO:0000313" key="7">
    <source>
        <dbReference type="EMBL" id="CAI0452552.1"/>
    </source>
</evidence>